<name>A0ACC3MS48_9PEZI</name>
<dbReference type="EMBL" id="JAUTXU010000174">
    <property type="protein sequence ID" value="KAK3701415.1"/>
    <property type="molecule type" value="Genomic_DNA"/>
</dbReference>
<reference evidence="1" key="1">
    <citation type="submission" date="2023-07" db="EMBL/GenBank/DDBJ databases">
        <title>Black Yeasts Isolated from many extreme environments.</title>
        <authorList>
            <person name="Coleine C."/>
            <person name="Stajich J.E."/>
            <person name="Selbmann L."/>
        </authorList>
    </citation>
    <scope>NUCLEOTIDE SEQUENCE</scope>
    <source>
        <strain evidence="1">CCFEE 5714</strain>
    </source>
</reference>
<dbReference type="Proteomes" id="UP001281147">
    <property type="component" value="Unassembled WGS sequence"/>
</dbReference>
<protein>
    <submittedName>
        <fullName evidence="1">Uncharacterized protein</fullName>
    </submittedName>
</protein>
<organism evidence="1 2">
    <name type="scientific">Vermiconidia calcicola</name>
    <dbReference type="NCBI Taxonomy" id="1690605"/>
    <lineage>
        <taxon>Eukaryota</taxon>
        <taxon>Fungi</taxon>
        <taxon>Dikarya</taxon>
        <taxon>Ascomycota</taxon>
        <taxon>Pezizomycotina</taxon>
        <taxon>Dothideomycetes</taxon>
        <taxon>Dothideomycetidae</taxon>
        <taxon>Mycosphaerellales</taxon>
        <taxon>Extremaceae</taxon>
        <taxon>Vermiconidia</taxon>
    </lineage>
</organism>
<accession>A0ACC3MS48</accession>
<keyword evidence="2" id="KW-1185">Reference proteome</keyword>
<proteinExistence type="predicted"/>
<gene>
    <name evidence="1" type="ORF">LTR37_015513</name>
</gene>
<sequence length="1395" mass="154957">MDLEREAFQEEAANPSDSLDRPSDRLSTQPTGQVKEPRNLLGLGSPSNEGAVSAMSVQAESSEIEKLTERMRCRLKELENLPTLTMIEEKLTDNLARLTAIEDAAKRATAKNADEDSDDSTTNRRDAHQRKSTPAMNVLTMEQFSKRYEDEDFSHSPESEERTFLEKPHHTIDVVVVGGPSSSQPKPTFTDRSKMAEHEASSAGTVSDLTSGIEFVRFIQINSPALCALLHEHARHDFSNDVVSIPISPGIAGSVAVEPSGGLCEPDLERPDGAKSASTHVTDVSSSAVSSQKLDRTVASTSPRNSENWSAVESSTSKCLVSWRNAAGLLQWSRDKGYMSCMYMIGPGPASLGGWALKLDAITSVQRTNATSPVKALKVVCDNVRYDLLFVDKDQAHADLEAISSTLAAVAKRTELSCMTKDTGSAASSGHSILSPIFADTDVLNFSKHNADAMASAGVTSESRIQLERKALQTAEWAPVDLRSEDPIENKVVLGAEDRTGHGIKAYEDLGCLLEFYDHYVKSHWEALKDKTVSKVRFSDLCLLFRPGERLFVPVDEDQKAWRVLKVTGGRPVLDHLLSNTFSFDGESTADGGDAMKKSKAGSKDDGAVAKQEPQGKRASDFAKWTPLVLDCYYIDFDGSKFAPVHRQFTINFFASTKDVKALRAYPLDWLGKDASGNSSTLLTGIIRDGQRFATLCLTQKQSGDRLFYYDGRTNVRSPSGRVLYKEPMQRADSYNEDMVPATSVMRAEDVSSHVVIDFDKTFQYNPDWKPKFNAPDYARRDHYERATDYRGLKDFIEVNCEWEGSYDWDETDRWNERDEWMQPPLQEQTDNRDLLDKEDYALLPNRAFGYVLRTRSWACLDVHLDRLQAVGADATGWNDLQIPPQHRSTLISLVKRHFDNKAASERLSSSQDYDIIQGKGEYLSGLDEAFKLAQAWDCILLLDEADVFLAQRGVDDLERNALVSVFLRTLEYYSGIMFLTTNRVGSFDEAFRSRIHSALFYRDLNRDQTIAIWQKSLERLITRKERLNQKFELLQEDSQDIVLYAANVWNVYSMYEMSPWNGRQIRNAFQTAVALAEHRAHEAGPGNHVPKLGWEDFRAVILASQDFERYIIRTHGGETDYAMAKRNRLRISDGQQMSGNVASGNVAKDVANAFLHALEQVHPRSIVGPPMPFSNSSAAGPNQRALSRQLTYNEVMSDNTPTQRNSYPSHGGPMAPAGAYGGATPGYSSPSPAPMQQQYQQHAEQNFAYGQQTAQRSVQYQAVSPDQRMSMSGQTYTASNSMAGTNMPGMQQQAFQSAPNMLQQDPFHAPLSQQAQPGAMQQVYTPQPQSQGYNLPGQQQQQVGSPAPPGYQRQQSSHFEQGGPINYQQTHAGMSSPSPAPTQAQAQRAQNVGG</sequence>
<evidence type="ECO:0000313" key="2">
    <source>
        <dbReference type="Proteomes" id="UP001281147"/>
    </source>
</evidence>
<comment type="caution">
    <text evidence="1">The sequence shown here is derived from an EMBL/GenBank/DDBJ whole genome shotgun (WGS) entry which is preliminary data.</text>
</comment>
<evidence type="ECO:0000313" key="1">
    <source>
        <dbReference type="EMBL" id="KAK3701415.1"/>
    </source>
</evidence>